<protein>
    <submittedName>
        <fullName evidence="1">Uncharacterized protein</fullName>
    </submittedName>
</protein>
<organism evidence="1 2">
    <name type="scientific">Anncaliia algerae PRA339</name>
    <dbReference type="NCBI Taxonomy" id="1288291"/>
    <lineage>
        <taxon>Eukaryota</taxon>
        <taxon>Fungi</taxon>
        <taxon>Fungi incertae sedis</taxon>
        <taxon>Microsporidia</taxon>
        <taxon>Tubulinosematoidea</taxon>
        <taxon>Tubulinosematidae</taxon>
        <taxon>Anncaliia</taxon>
    </lineage>
</organism>
<sequence>MFNATQEKKEKLVVFFKDIKNHSITFSYLINKLNENKKTNDKNRHINSRLVFIYKKFRRFFICIFKKYFINTMEKDAAKIHYGHLYESYIRYKRLIGKKFKNEEIEDGKNNATVYP</sequence>
<dbReference type="Proteomes" id="UP000030655">
    <property type="component" value="Unassembled WGS sequence"/>
</dbReference>
<dbReference type="EMBL" id="KK365190">
    <property type="protein sequence ID" value="KCZ80278.1"/>
    <property type="molecule type" value="Genomic_DNA"/>
</dbReference>
<keyword evidence="2" id="KW-1185">Reference proteome</keyword>
<name>A0A059EYZ3_9MICR</name>
<evidence type="ECO:0000313" key="1">
    <source>
        <dbReference type="EMBL" id="KCZ80278.1"/>
    </source>
</evidence>
<reference evidence="2" key="1">
    <citation type="submission" date="2013-02" db="EMBL/GenBank/DDBJ databases">
        <authorList>
            <consortium name="The Broad Institute Genome Sequencing Platform"/>
            <person name="Cuomo C."/>
            <person name="Becnel J."/>
            <person name="Sanscrainte N."/>
            <person name="Walker B."/>
            <person name="Young S.K."/>
            <person name="Zeng Q."/>
            <person name="Gargeya S."/>
            <person name="Fitzgerald M."/>
            <person name="Haas B."/>
            <person name="Abouelleil A."/>
            <person name="Alvarado L."/>
            <person name="Arachchi H.M."/>
            <person name="Berlin A.M."/>
            <person name="Chapman S.B."/>
            <person name="Dewar J."/>
            <person name="Goldberg J."/>
            <person name="Griggs A."/>
            <person name="Gujja S."/>
            <person name="Hansen M."/>
            <person name="Howarth C."/>
            <person name="Imamovic A."/>
            <person name="Larimer J."/>
            <person name="McCowan C."/>
            <person name="Murphy C."/>
            <person name="Neiman D."/>
            <person name="Pearson M."/>
            <person name="Priest M."/>
            <person name="Roberts A."/>
            <person name="Saif S."/>
            <person name="Shea T."/>
            <person name="Sisk P."/>
            <person name="Sykes S."/>
            <person name="Wortman J."/>
            <person name="Nusbaum C."/>
            <person name="Birren B."/>
        </authorList>
    </citation>
    <scope>NUCLEOTIDE SEQUENCE [LARGE SCALE GENOMIC DNA]</scope>
    <source>
        <strain evidence="2">PRA339</strain>
    </source>
</reference>
<dbReference type="HOGENOM" id="CLU_2096296_0_0_1"/>
<gene>
    <name evidence="1" type="ORF">H312_02307</name>
</gene>
<proteinExistence type="predicted"/>
<dbReference type="AlphaFoldDB" id="A0A059EYZ3"/>
<evidence type="ECO:0000313" key="2">
    <source>
        <dbReference type="Proteomes" id="UP000030655"/>
    </source>
</evidence>
<accession>A0A059EYZ3</accession>
<dbReference type="VEuPathDB" id="MicrosporidiaDB:H312_02307"/>
<reference evidence="1 2" key="2">
    <citation type="submission" date="2014-03" db="EMBL/GenBank/DDBJ databases">
        <title>The Genome Sequence of Anncaliia algerae insect isolate PRA339.</title>
        <authorList>
            <consortium name="The Broad Institute Genome Sequencing Platform"/>
            <consortium name="The Broad Institute Genome Sequencing Center for Infectious Disease"/>
            <person name="Cuomo C."/>
            <person name="Becnel J."/>
            <person name="Sanscrainte N."/>
            <person name="Walker B."/>
            <person name="Young S.K."/>
            <person name="Zeng Q."/>
            <person name="Gargeya S."/>
            <person name="Fitzgerald M."/>
            <person name="Haas B."/>
            <person name="Abouelleil A."/>
            <person name="Alvarado L."/>
            <person name="Arachchi H.M."/>
            <person name="Berlin A.M."/>
            <person name="Chapman S.B."/>
            <person name="Dewar J."/>
            <person name="Goldberg J."/>
            <person name="Griggs A."/>
            <person name="Gujja S."/>
            <person name="Hansen M."/>
            <person name="Howarth C."/>
            <person name="Imamovic A."/>
            <person name="Larimer J."/>
            <person name="McCowan C."/>
            <person name="Murphy C."/>
            <person name="Neiman D."/>
            <person name="Pearson M."/>
            <person name="Priest M."/>
            <person name="Roberts A."/>
            <person name="Saif S."/>
            <person name="Shea T."/>
            <person name="Sisk P."/>
            <person name="Sykes S."/>
            <person name="Wortman J."/>
            <person name="Nusbaum C."/>
            <person name="Birren B."/>
        </authorList>
    </citation>
    <scope>NUCLEOTIDE SEQUENCE [LARGE SCALE GENOMIC DNA]</scope>
    <source>
        <strain evidence="1 2">PRA339</strain>
    </source>
</reference>